<protein>
    <submittedName>
        <fullName evidence="1">Uncharacterized protein</fullName>
    </submittedName>
</protein>
<evidence type="ECO:0000313" key="2">
    <source>
        <dbReference type="Proteomes" id="UP001501637"/>
    </source>
</evidence>
<gene>
    <name evidence="1" type="ORF">GCM10010449_56030</name>
</gene>
<proteinExistence type="predicted"/>
<evidence type="ECO:0000313" key="1">
    <source>
        <dbReference type="EMBL" id="GAA3127432.1"/>
    </source>
</evidence>
<comment type="caution">
    <text evidence="1">The sequence shown here is derived from an EMBL/GenBank/DDBJ whole genome shotgun (WGS) entry which is preliminary data.</text>
</comment>
<keyword evidence="2" id="KW-1185">Reference proteome</keyword>
<dbReference type="Proteomes" id="UP001501637">
    <property type="component" value="Unassembled WGS sequence"/>
</dbReference>
<name>A0ABP6MVF8_9ACTN</name>
<accession>A0ABP6MVF8</accession>
<dbReference type="EMBL" id="BAAAUG010000112">
    <property type="protein sequence ID" value="GAA3127432.1"/>
    <property type="molecule type" value="Genomic_DNA"/>
</dbReference>
<reference evidence="2" key="1">
    <citation type="journal article" date="2019" name="Int. J. Syst. Evol. Microbiol.">
        <title>The Global Catalogue of Microorganisms (GCM) 10K type strain sequencing project: providing services to taxonomists for standard genome sequencing and annotation.</title>
        <authorList>
            <consortium name="The Broad Institute Genomics Platform"/>
            <consortium name="The Broad Institute Genome Sequencing Center for Infectious Disease"/>
            <person name="Wu L."/>
            <person name="Ma J."/>
        </authorList>
    </citation>
    <scope>NUCLEOTIDE SEQUENCE [LARGE SCALE GENOMIC DNA]</scope>
    <source>
        <strain evidence="2">JCM 9092</strain>
    </source>
</reference>
<organism evidence="1 2">
    <name type="scientific">Streptomyces rectiviolaceus</name>
    <dbReference type="NCBI Taxonomy" id="332591"/>
    <lineage>
        <taxon>Bacteria</taxon>
        <taxon>Bacillati</taxon>
        <taxon>Actinomycetota</taxon>
        <taxon>Actinomycetes</taxon>
        <taxon>Kitasatosporales</taxon>
        <taxon>Streptomycetaceae</taxon>
        <taxon>Streptomyces</taxon>
    </lineage>
</organism>
<sequence>MAREWRNRKDKRVTVQGNFIRCEGCRRPIRITGAGPAMFAARDHARDCNKG</sequence>